<dbReference type="EMBL" id="CABPSH010000019">
    <property type="protein sequence ID" value="VVE48145.1"/>
    <property type="molecule type" value="Genomic_DNA"/>
</dbReference>
<sequence>MDGNNLVRMANRIADFFESLPDREEALDEVASHLHKFWDPRMRAEILALADTPASAEMHLLVREALVRHREQLMPPGKPGHLGAAT</sequence>
<evidence type="ECO:0000313" key="1">
    <source>
        <dbReference type="EMBL" id="VVE48145.1"/>
    </source>
</evidence>
<evidence type="ECO:0000313" key="2">
    <source>
        <dbReference type="Proteomes" id="UP000400981"/>
    </source>
</evidence>
<organism evidence="1 2">
    <name type="scientific">Pandoraea eparura</name>
    <dbReference type="NCBI Taxonomy" id="2508291"/>
    <lineage>
        <taxon>Bacteria</taxon>
        <taxon>Pseudomonadati</taxon>
        <taxon>Pseudomonadota</taxon>
        <taxon>Betaproteobacteria</taxon>
        <taxon>Burkholderiales</taxon>
        <taxon>Burkholderiaceae</taxon>
        <taxon>Pandoraea</taxon>
    </lineage>
</organism>
<name>A0A5E4YIC5_9BURK</name>
<dbReference type="OrthoDB" id="8527650at2"/>
<gene>
    <name evidence="1" type="ORF">PEP31012_04553</name>
</gene>
<dbReference type="Proteomes" id="UP000400981">
    <property type="component" value="Unassembled WGS sequence"/>
</dbReference>
<dbReference type="RefSeq" id="WP_150591493.1">
    <property type="nucleotide sequence ID" value="NZ_CABPSH010000019.1"/>
</dbReference>
<proteinExistence type="predicted"/>
<dbReference type="InterPro" id="IPR021074">
    <property type="entry name" value="Formate_DH_dsu"/>
</dbReference>
<reference evidence="1 2" key="1">
    <citation type="submission" date="2019-08" db="EMBL/GenBank/DDBJ databases">
        <authorList>
            <person name="Peeters C."/>
        </authorList>
    </citation>
    <scope>NUCLEOTIDE SEQUENCE [LARGE SCALE GENOMIC DNA]</scope>
    <source>
        <strain evidence="1 2">LMG 31012</strain>
    </source>
</reference>
<protein>
    <submittedName>
        <fullName evidence="1">Formate dehydrogenase</fullName>
    </submittedName>
</protein>
<dbReference type="Pfam" id="PF11390">
    <property type="entry name" value="FdsD"/>
    <property type="match status" value="1"/>
</dbReference>
<keyword evidence="2" id="KW-1185">Reference proteome</keyword>
<dbReference type="AlphaFoldDB" id="A0A5E4YIC5"/>
<accession>A0A5E4YIC5</accession>